<dbReference type="EMBL" id="JAWQEG010002654">
    <property type="protein sequence ID" value="KAK3870527.1"/>
    <property type="molecule type" value="Genomic_DNA"/>
</dbReference>
<comment type="caution">
    <text evidence="1">The sequence shown here is derived from an EMBL/GenBank/DDBJ whole genome shotgun (WGS) entry which is preliminary data.</text>
</comment>
<accession>A0AAE1FCF5</accession>
<reference evidence="1" key="1">
    <citation type="submission" date="2023-10" db="EMBL/GenBank/DDBJ databases">
        <title>Genome assemblies of two species of porcelain crab, Petrolisthes cinctipes and Petrolisthes manimaculis (Anomura: Porcellanidae).</title>
        <authorList>
            <person name="Angst P."/>
        </authorList>
    </citation>
    <scope>NUCLEOTIDE SEQUENCE</scope>
    <source>
        <strain evidence="1">PB745_01</strain>
        <tissue evidence="1">Gill</tissue>
    </source>
</reference>
<evidence type="ECO:0000313" key="1">
    <source>
        <dbReference type="EMBL" id="KAK3870527.1"/>
    </source>
</evidence>
<proteinExistence type="predicted"/>
<protein>
    <submittedName>
        <fullName evidence="1">Uncharacterized protein</fullName>
    </submittedName>
</protein>
<keyword evidence="2" id="KW-1185">Reference proteome</keyword>
<dbReference type="Proteomes" id="UP001286313">
    <property type="component" value="Unassembled WGS sequence"/>
</dbReference>
<evidence type="ECO:0000313" key="2">
    <source>
        <dbReference type="Proteomes" id="UP001286313"/>
    </source>
</evidence>
<organism evidence="1 2">
    <name type="scientific">Petrolisthes cinctipes</name>
    <name type="common">Flat porcelain crab</name>
    <dbReference type="NCBI Taxonomy" id="88211"/>
    <lineage>
        <taxon>Eukaryota</taxon>
        <taxon>Metazoa</taxon>
        <taxon>Ecdysozoa</taxon>
        <taxon>Arthropoda</taxon>
        <taxon>Crustacea</taxon>
        <taxon>Multicrustacea</taxon>
        <taxon>Malacostraca</taxon>
        <taxon>Eumalacostraca</taxon>
        <taxon>Eucarida</taxon>
        <taxon>Decapoda</taxon>
        <taxon>Pleocyemata</taxon>
        <taxon>Anomura</taxon>
        <taxon>Galatheoidea</taxon>
        <taxon>Porcellanidae</taxon>
        <taxon>Petrolisthes</taxon>
    </lineage>
</organism>
<gene>
    <name evidence="1" type="ORF">Pcinc_024254</name>
</gene>
<dbReference type="AlphaFoldDB" id="A0AAE1FCF5"/>
<name>A0AAE1FCF5_PETCI</name>
<sequence length="66" mass="7435">MVAGCSLTPPLFTTSSQLLRYCKCDTSMSTQLLPSHKCHISSSLPYQIVLYNNHHINKHSSQFQPL</sequence>